<reference evidence="2" key="1">
    <citation type="submission" date="2017-03" db="EMBL/GenBank/DDBJ databases">
        <title>Phytopthora megakarya and P. palmivora, two closely related causual agents of cacao black pod achieved similar genome size and gene model numbers by different mechanisms.</title>
        <authorList>
            <person name="Ali S."/>
            <person name="Shao J."/>
            <person name="Larry D.J."/>
            <person name="Kronmiller B."/>
            <person name="Shen D."/>
            <person name="Strem M.D."/>
            <person name="Melnick R.L."/>
            <person name="Guiltinan M.J."/>
            <person name="Tyler B.M."/>
            <person name="Meinhardt L.W."/>
            <person name="Bailey B.A."/>
        </authorList>
    </citation>
    <scope>NUCLEOTIDE SEQUENCE [LARGE SCALE GENOMIC DNA]</scope>
    <source>
        <strain evidence="2">zdho120</strain>
    </source>
</reference>
<accession>A0A225UVM5</accession>
<evidence type="ECO:0000313" key="1">
    <source>
        <dbReference type="EMBL" id="OWY96269.1"/>
    </source>
</evidence>
<organism evidence="1 2">
    <name type="scientific">Phytophthora megakarya</name>
    <dbReference type="NCBI Taxonomy" id="4795"/>
    <lineage>
        <taxon>Eukaryota</taxon>
        <taxon>Sar</taxon>
        <taxon>Stramenopiles</taxon>
        <taxon>Oomycota</taxon>
        <taxon>Peronosporomycetes</taxon>
        <taxon>Peronosporales</taxon>
        <taxon>Peronosporaceae</taxon>
        <taxon>Phytophthora</taxon>
    </lineage>
</organism>
<dbReference type="AlphaFoldDB" id="A0A225UVM5"/>
<gene>
    <name evidence="1" type="ORF">PHMEG_00033508</name>
</gene>
<evidence type="ECO:0000313" key="2">
    <source>
        <dbReference type="Proteomes" id="UP000198211"/>
    </source>
</evidence>
<proteinExistence type="predicted"/>
<dbReference type="Proteomes" id="UP000198211">
    <property type="component" value="Unassembled WGS sequence"/>
</dbReference>
<protein>
    <submittedName>
        <fullName evidence="1">Uncharacterized protein</fullName>
    </submittedName>
</protein>
<name>A0A225UVM5_9STRA</name>
<dbReference type="EMBL" id="NBNE01011871">
    <property type="protein sequence ID" value="OWY96269.1"/>
    <property type="molecule type" value="Genomic_DNA"/>
</dbReference>
<sequence>MAALFSAIAVSQTTKHFSIRLYRQISQRETGVQFWKWIAYAFFSKRASACSSFDKPIRFVRMFGDNGRSRWVHVLVPGLGHC</sequence>
<comment type="caution">
    <text evidence="1">The sequence shown here is derived from an EMBL/GenBank/DDBJ whole genome shotgun (WGS) entry which is preliminary data.</text>
</comment>
<dbReference type="OrthoDB" id="129194at2759"/>
<keyword evidence="2" id="KW-1185">Reference proteome</keyword>